<dbReference type="EMBL" id="CP042467">
    <property type="protein sequence ID" value="QED29958.1"/>
    <property type="molecule type" value="Genomic_DNA"/>
</dbReference>
<dbReference type="Pfam" id="PF17868">
    <property type="entry name" value="AAA_lid_8"/>
    <property type="match status" value="1"/>
</dbReference>
<dbReference type="PANTHER" id="PTHR32204">
    <property type="entry name" value="ATPASE RAVA"/>
    <property type="match status" value="1"/>
</dbReference>
<organism evidence="4 5">
    <name type="scientific">Microvenator marinus</name>
    <dbReference type="NCBI Taxonomy" id="2600177"/>
    <lineage>
        <taxon>Bacteria</taxon>
        <taxon>Deltaproteobacteria</taxon>
        <taxon>Bradymonadales</taxon>
        <taxon>Microvenatoraceae</taxon>
        <taxon>Microvenator</taxon>
    </lineage>
</organism>
<gene>
    <name evidence="4" type="ORF">FRD01_22515</name>
</gene>
<feature type="region of interest" description="Disordered" evidence="1">
    <location>
        <begin position="537"/>
        <end position="558"/>
    </location>
</feature>
<dbReference type="InterPro" id="IPR045427">
    <property type="entry name" value="MoxR"/>
</dbReference>
<dbReference type="Proteomes" id="UP000321595">
    <property type="component" value="Chromosome"/>
</dbReference>
<dbReference type="InterPro" id="IPR041538">
    <property type="entry name" value="RavA-like_AAA_lid"/>
</dbReference>
<feature type="compositionally biased region" description="Basic residues" evidence="1">
    <location>
        <begin position="545"/>
        <end position="558"/>
    </location>
</feature>
<keyword evidence="5" id="KW-1185">Reference proteome</keyword>
<dbReference type="SUPFAM" id="SSF52540">
    <property type="entry name" value="P-loop containing nucleoside triphosphate hydrolases"/>
    <property type="match status" value="1"/>
</dbReference>
<sequence length="558" mass="63328">MTSEPTSILTRKKLNLTQRIAKIRDLLLTDLIERDVEVRMVLLAALAGEHALLIGPPGTAKSMIAKRIQLAFNDASYFERLLTRFTVPEEVFGPYSIPGLEEGRYERLTESYMPSASVAFLDEIFKANSAILNSLLTVLNERKFDNGTQRQFVPLISAIGASNELPEGQELDALYDRFLVRLEVNSASAEGFRKLLALTGETALVLDAELPFSPQELEELRKAAETVVTLSAEVEELLCELRKFCIAEEIFVSDRRWRKIVKFLKVSAYTHIKDEVTVWDCWILQHCLWNTPEQRATLFNWYVERIGAAEAGAYSRVSTVVAHLEEQLKFDQKAKEQKCNEDGELLYRMNGREVLESSAVLPVVRDGETTYLAPPNAYANDSKVHDRTNKGHGFTIGELSHLQIDNWHRFDHWGGKWAYLANEDNFYRKDTDLRPVMVAKRFAPQYRDARLKDASVELDRVTKHQALIEDRVKELEVLVNAHLWVTADFLKPALKSLDEALSATKVITARLDKVREGYANLPVQVWGDPEEELVDLIASPPKSANGKKTRTKRKKGAK</sequence>
<feature type="domain" description="ATPase RavA-like AAA lid" evidence="2">
    <location>
        <begin position="233"/>
        <end position="298"/>
    </location>
</feature>
<reference evidence="4 5" key="1">
    <citation type="submission" date="2019-08" db="EMBL/GenBank/DDBJ databases">
        <authorList>
            <person name="Liang Q."/>
        </authorList>
    </citation>
    <scope>NUCLEOTIDE SEQUENCE [LARGE SCALE GENOMIC DNA]</scope>
    <source>
        <strain evidence="4 5">V1718</strain>
    </source>
</reference>
<dbReference type="RefSeq" id="WP_146963212.1">
    <property type="nucleotide sequence ID" value="NZ_CP042467.1"/>
</dbReference>
<dbReference type="Pfam" id="PF20030">
    <property type="entry name" value="bpMoxR"/>
    <property type="match status" value="1"/>
</dbReference>
<dbReference type="CDD" id="cd00009">
    <property type="entry name" value="AAA"/>
    <property type="match status" value="1"/>
</dbReference>
<dbReference type="InterPro" id="IPR050513">
    <property type="entry name" value="RavA_ATPases"/>
</dbReference>
<dbReference type="KEGG" id="bbae:FRD01_22515"/>
<dbReference type="AlphaFoldDB" id="A0A5B8XYC0"/>
<accession>A0A5B8XYC0</accession>
<name>A0A5B8XYC0_9DELT</name>
<protein>
    <submittedName>
        <fullName evidence="4">AAA family ATPase</fullName>
    </submittedName>
</protein>
<evidence type="ECO:0000256" key="1">
    <source>
        <dbReference type="SAM" id="MobiDB-lite"/>
    </source>
</evidence>
<dbReference type="OrthoDB" id="1814213at2"/>
<evidence type="ECO:0000313" key="5">
    <source>
        <dbReference type="Proteomes" id="UP000321595"/>
    </source>
</evidence>
<evidence type="ECO:0000259" key="2">
    <source>
        <dbReference type="Pfam" id="PF17868"/>
    </source>
</evidence>
<evidence type="ECO:0000259" key="3">
    <source>
        <dbReference type="Pfam" id="PF20030"/>
    </source>
</evidence>
<proteinExistence type="predicted"/>
<evidence type="ECO:0000313" key="4">
    <source>
        <dbReference type="EMBL" id="QED29958.1"/>
    </source>
</evidence>
<dbReference type="Gene3D" id="3.40.50.300">
    <property type="entry name" value="P-loop containing nucleotide triphosphate hydrolases"/>
    <property type="match status" value="1"/>
</dbReference>
<feature type="domain" description="MoxR" evidence="3">
    <location>
        <begin position="20"/>
        <end position="197"/>
    </location>
</feature>
<dbReference type="PANTHER" id="PTHR32204:SF0">
    <property type="entry name" value="ATPASE RAVA"/>
    <property type="match status" value="1"/>
</dbReference>
<dbReference type="InterPro" id="IPR027417">
    <property type="entry name" value="P-loop_NTPase"/>
</dbReference>